<dbReference type="PANTHER" id="PTHR40448">
    <property type="entry name" value="TWO-COMPONENT SENSOR HISTIDINE KINASE"/>
    <property type="match status" value="1"/>
</dbReference>
<dbReference type="EMBL" id="FMBL01000003">
    <property type="protein sequence ID" value="SCC80253.1"/>
    <property type="molecule type" value="Genomic_DNA"/>
</dbReference>
<gene>
    <name evidence="3" type="ORF">GA0061077_1115</name>
</gene>
<evidence type="ECO:0000256" key="1">
    <source>
        <dbReference type="SAM" id="Phobius"/>
    </source>
</evidence>
<feature type="transmembrane region" description="Helical" evidence="1">
    <location>
        <begin position="92"/>
        <end position="114"/>
    </location>
</feature>
<dbReference type="Gene3D" id="3.30.565.10">
    <property type="entry name" value="Histidine kinase-like ATPase, C-terminal domain"/>
    <property type="match status" value="1"/>
</dbReference>
<dbReference type="STRING" id="1505727.GA0061077_1115"/>
<evidence type="ECO:0000313" key="4">
    <source>
        <dbReference type="Proteomes" id="UP000242610"/>
    </source>
</evidence>
<dbReference type="RefSeq" id="WP_091847968.1">
    <property type="nucleotide sequence ID" value="NZ_FMBL01000003.1"/>
</dbReference>
<keyword evidence="4" id="KW-1185">Reference proteome</keyword>
<dbReference type="Proteomes" id="UP000242610">
    <property type="component" value="Unassembled WGS sequence"/>
</dbReference>
<dbReference type="Pfam" id="PF14501">
    <property type="entry name" value="HATPase_c_5"/>
    <property type="match status" value="1"/>
</dbReference>
<feature type="transmembrane region" description="Helical" evidence="1">
    <location>
        <begin position="12"/>
        <end position="31"/>
    </location>
</feature>
<dbReference type="SUPFAM" id="SSF55874">
    <property type="entry name" value="ATPase domain of HSP90 chaperone/DNA topoisomerase II/histidine kinase"/>
    <property type="match status" value="1"/>
</dbReference>
<dbReference type="CDD" id="cd16935">
    <property type="entry name" value="HATPase_AgrC-ComD-like"/>
    <property type="match status" value="1"/>
</dbReference>
<proteinExistence type="predicted"/>
<feature type="domain" description="Sensor histidine kinase NatK-like C-terminal" evidence="2">
    <location>
        <begin position="341"/>
        <end position="446"/>
    </location>
</feature>
<feature type="transmembrane region" description="Helical" evidence="1">
    <location>
        <begin position="38"/>
        <end position="57"/>
    </location>
</feature>
<dbReference type="InterPro" id="IPR032834">
    <property type="entry name" value="NatK-like_C"/>
</dbReference>
<feature type="transmembrane region" description="Helical" evidence="1">
    <location>
        <begin position="172"/>
        <end position="193"/>
    </location>
</feature>
<dbReference type="OrthoDB" id="9813149at2"/>
<organism evidence="3 4">
    <name type="scientific">Bifidobacterium commune</name>
    <dbReference type="NCBI Taxonomy" id="1505727"/>
    <lineage>
        <taxon>Bacteria</taxon>
        <taxon>Bacillati</taxon>
        <taxon>Actinomycetota</taxon>
        <taxon>Actinomycetes</taxon>
        <taxon>Bifidobacteriales</taxon>
        <taxon>Bifidobacteriaceae</taxon>
        <taxon>Bifidobacterium</taxon>
    </lineage>
</organism>
<keyword evidence="1" id="KW-0812">Transmembrane</keyword>
<evidence type="ECO:0000313" key="3">
    <source>
        <dbReference type="EMBL" id="SCC80253.1"/>
    </source>
</evidence>
<dbReference type="PANTHER" id="PTHR40448:SF1">
    <property type="entry name" value="TWO-COMPONENT SENSOR HISTIDINE KINASE"/>
    <property type="match status" value="1"/>
</dbReference>
<protein>
    <submittedName>
        <fullName evidence="3">GHKL domain-containing protein</fullName>
    </submittedName>
</protein>
<feature type="transmembrane region" description="Helical" evidence="1">
    <location>
        <begin position="63"/>
        <end position="85"/>
    </location>
</feature>
<keyword evidence="1" id="KW-0472">Membrane</keyword>
<reference evidence="4" key="1">
    <citation type="submission" date="2016-08" db="EMBL/GenBank/DDBJ databases">
        <authorList>
            <person name="Varghese N."/>
            <person name="Submissions Spin"/>
        </authorList>
    </citation>
    <scope>NUCLEOTIDE SEQUENCE [LARGE SCALE GENOMIC DNA]</scope>
    <source>
        <strain evidence="4">R-52791</strain>
    </source>
</reference>
<dbReference type="AlphaFoldDB" id="A0A1C4H657"/>
<name>A0A1C4H657_9BIFI</name>
<evidence type="ECO:0000259" key="2">
    <source>
        <dbReference type="Pfam" id="PF14501"/>
    </source>
</evidence>
<feature type="transmembrane region" description="Helical" evidence="1">
    <location>
        <begin position="134"/>
        <end position="156"/>
    </location>
</feature>
<dbReference type="InterPro" id="IPR036890">
    <property type="entry name" value="HATPase_C_sf"/>
</dbReference>
<sequence>MTTITNALPNIPRLYTGICEWLSCVIYLLVMYRRAPKWRSITAAAVGLPAIIGIQYFDGAMDIDFWIFGMLLAVAGMYAVIFFGAQTTMRECLYITTRAFVLAELIASLHWQIATFIGFNDHTNLRRHAPLAGLELPTVCLATIIYFVGFGMAWIIERRNFERERPMDPSRTVVMGSVIITIVTFAMSNLSFISTNTPFSGSVGQEIFYIRTLVDLCGYAILKAQQEQARVTRANVELTSIDAKLQSEHQEYLQSKENIESLGRIAHDLKHQIAALRAEVDPEHAAAGFEQLEASVKEYSAQEHTGNSVLDVILTSKVKTCAQHGITLTTVADGKLLSNMSSMDIATLFGNALDNAIEAASKVTKPERRLIKLALHTHGRFTVIRVENYYESALQRDNQGDLRTTKSDDRAHGYGVKSIQHIAKLYNGNVSIKTHDHWFTLTVLLPH</sequence>
<keyword evidence="1" id="KW-1133">Transmembrane helix</keyword>
<dbReference type="GO" id="GO:0042802">
    <property type="term" value="F:identical protein binding"/>
    <property type="evidence" value="ECO:0007669"/>
    <property type="project" value="TreeGrafter"/>
</dbReference>
<accession>A0A1C4H657</accession>